<dbReference type="PANTHER" id="PTHR46663:SF2">
    <property type="entry name" value="GGDEF DOMAIN-CONTAINING PROTEIN"/>
    <property type="match status" value="1"/>
</dbReference>
<dbReference type="InterPro" id="IPR000160">
    <property type="entry name" value="GGDEF_dom"/>
</dbReference>
<keyword evidence="4" id="KW-1185">Reference proteome</keyword>
<comment type="caution">
    <text evidence="3">The sequence shown here is derived from an EMBL/GenBank/DDBJ whole genome shotgun (WGS) entry which is preliminary data.</text>
</comment>
<keyword evidence="1" id="KW-0472">Membrane</keyword>
<keyword evidence="1" id="KW-0812">Transmembrane</keyword>
<evidence type="ECO:0000313" key="3">
    <source>
        <dbReference type="EMBL" id="PWJ19443.1"/>
    </source>
</evidence>
<reference evidence="3 4" key="1">
    <citation type="submission" date="2018-05" db="EMBL/GenBank/DDBJ databases">
        <title>The Hungate 1000. A catalogue of reference genomes from the rumen microbiome.</title>
        <authorList>
            <person name="Kelly W."/>
        </authorList>
    </citation>
    <scope>NUCLEOTIDE SEQUENCE [LARGE SCALE GENOMIC DNA]</scope>
    <source>
        <strain evidence="3 4">NLAE-zl-C242</strain>
    </source>
</reference>
<name>A0A2Y9BM67_9FIRM</name>
<proteinExistence type="predicted"/>
<feature type="transmembrane region" description="Helical" evidence="1">
    <location>
        <begin position="109"/>
        <end position="126"/>
    </location>
</feature>
<dbReference type="SUPFAM" id="SSF55073">
    <property type="entry name" value="Nucleotide cyclase"/>
    <property type="match status" value="1"/>
</dbReference>
<dbReference type="Gene3D" id="3.30.70.270">
    <property type="match status" value="1"/>
</dbReference>
<dbReference type="EMBL" id="QGDL01000023">
    <property type="protein sequence ID" value="PWJ19443.1"/>
    <property type="molecule type" value="Genomic_DNA"/>
</dbReference>
<dbReference type="PROSITE" id="PS50887">
    <property type="entry name" value="GGDEF"/>
    <property type="match status" value="1"/>
</dbReference>
<dbReference type="Proteomes" id="UP000245845">
    <property type="component" value="Unassembled WGS sequence"/>
</dbReference>
<dbReference type="RefSeq" id="WP_109733877.1">
    <property type="nucleotide sequence ID" value="NZ_BAAACK010000005.1"/>
</dbReference>
<dbReference type="Pfam" id="PF00990">
    <property type="entry name" value="GGDEF"/>
    <property type="match status" value="1"/>
</dbReference>
<protein>
    <submittedName>
        <fullName evidence="3">Diguanylate cyclase (GGDEF)-like protein</fullName>
    </submittedName>
</protein>
<dbReference type="NCBIfam" id="TIGR00254">
    <property type="entry name" value="GGDEF"/>
    <property type="match status" value="1"/>
</dbReference>
<dbReference type="CDD" id="cd01949">
    <property type="entry name" value="GGDEF"/>
    <property type="match status" value="1"/>
</dbReference>
<keyword evidence="1" id="KW-1133">Transmembrane helix</keyword>
<dbReference type="SMART" id="SM00267">
    <property type="entry name" value="GGDEF"/>
    <property type="match status" value="1"/>
</dbReference>
<evidence type="ECO:0000256" key="1">
    <source>
        <dbReference type="SAM" id="Phobius"/>
    </source>
</evidence>
<dbReference type="InterPro" id="IPR052163">
    <property type="entry name" value="DGC-Regulatory_Protein"/>
</dbReference>
<feature type="transmembrane region" description="Helical" evidence="1">
    <location>
        <begin position="83"/>
        <end position="103"/>
    </location>
</feature>
<evidence type="ECO:0000259" key="2">
    <source>
        <dbReference type="PROSITE" id="PS50887"/>
    </source>
</evidence>
<feature type="transmembrane region" description="Helical" evidence="1">
    <location>
        <begin position="29"/>
        <end position="48"/>
    </location>
</feature>
<dbReference type="OrthoDB" id="9804955at2"/>
<organism evidence="3 4">
    <name type="scientific">Faecalicatena orotica</name>
    <dbReference type="NCBI Taxonomy" id="1544"/>
    <lineage>
        <taxon>Bacteria</taxon>
        <taxon>Bacillati</taxon>
        <taxon>Bacillota</taxon>
        <taxon>Clostridia</taxon>
        <taxon>Lachnospirales</taxon>
        <taxon>Lachnospiraceae</taxon>
        <taxon>Faecalicatena</taxon>
    </lineage>
</organism>
<feature type="transmembrane region" description="Helical" evidence="1">
    <location>
        <begin position="133"/>
        <end position="150"/>
    </location>
</feature>
<dbReference type="PANTHER" id="PTHR46663">
    <property type="entry name" value="DIGUANYLATE CYCLASE DGCT-RELATED"/>
    <property type="match status" value="1"/>
</dbReference>
<accession>A0A2Y9BM67</accession>
<feature type="transmembrane region" description="Helical" evidence="1">
    <location>
        <begin position="54"/>
        <end position="71"/>
    </location>
</feature>
<feature type="domain" description="GGDEF" evidence="2">
    <location>
        <begin position="222"/>
        <end position="356"/>
    </location>
</feature>
<gene>
    <name evidence="3" type="ORF">A8806_12332</name>
</gene>
<evidence type="ECO:0000313" key="4">
    <source>
        <dbReference type="Proteomes" id="UP000245845"/>
    </source>
</evidence>
<dbReference type="InterPro" id="IPR029787">
    <property type="entry name" value="Nucleotide_cyclase"/>
</dbReference>
<dbReference type="InterPro" id="IPR043128">
    <property type="entry name" value="Rev_trsase/Diguanyl_cyclase"/>
</dbReference>
<dbReference type="AlphaFoldDB" id="A0A2Y9BM67"/>
<feature type="transmembrane region" description="Helical" evidence="1">
    <location>
        <begin position="156"/>
        <end position="174"/>
    </location>
</feature>
<sequence length="358" mass="40495">MIPYSNFYVENYHTYYEDIADKNLKSLRLISMLGTIAGIPLIVISLVIEEFLTATGAYITLFLASLILNILTKTFLKKHIHAIPIAFYITYSVIMSAAVYLGTIAQPDMNAVTFIVFLVVLPLFMIDLPSRMCFFMSVFSLIFCIMTRYFKVPYVASYDIINTVIFFLISILTSHQSNYLNMKQVMSNNILAIQRDTDKMTGLWNRGFCERKITAFTAQNGSKGALLVIDIDNFKLVNDSKGHDCGDRVLKEIASALKHSFRSTDIIGRLGGDEFIVFLPDCIDPEIIRQRISRFLEDVGNINDSAGEEIPHISASVGVAFFPEDGNSFKELFKHGDEALYLSKQNGKNQYAFYHILH</sequence>